<dbReference type="AlphaFoldDB" id="A0A7X0VSC7"/>
<dbReference type="Proteomes" id="UP000585258">
    <property type="component" value="Unassembled WGS sequence"/>
</dbReference>
<evidence type="ECO:0000256" key="1">
    <source>
        <dbReference type="SAM" id="Coils"/>
    </source>
</evidence>
<proteinExistence type="predicted"/>
<sequence length="329" mass="38402">MEKRYQIFISSTFADLEEERKEVMEAIINLDCFPAGMEMFPAVDIEQFDYIKTIIDQSDYYILVIAGRYGSVAEDGKSYTEKEYEYAIEKGIPVLVFVKKDIDNILVSQTDSNAELKEKLLRFREKVMTNRLAKYWNEKMELKYNVQGSLLRAFKMNPRDGWIKGDTPTDKKTLIELDKVRKERNELENKVEYLNSQLKEKNEIKNIADGNDIININYIYTDYELDYEDEKGEVSITWNELFKFIAPEFAATQTIYAANGIISKSINRYINEGYDDLDINQDDVNIIKYQFDALNLIKLKVIGSQETMTLTDEGKRLVRDMIVIKKELG</sequence>
<protein>
    <submittedName>
        <fullName evidence="3">DUF4062 domain-containing protein</fullName>
    </submittedName>
</protein>
<evidence type="ECO:0000259" key="2">
    <source>
        <dbReference type="Pfam" id="PF13271"/>
    </source>
</evidence>
<evidence type="ECO:0000313" key="4">
    <source>
        <dbReference type="Proteomes" id="UP000585258"/>
    </source>
</evidence>
<organism evidence="3 4">
    <name type="scientific">Clostridium gasigenes</name>
    <dbReference type="NCBI Taxonomy" id="94869"/>
    <lineage>
        <taxon>Bacteria</taxon>
        <taxon>Bacillati</taxon>
        <taxon>Bacillota</taxon>
        <taxon>Clostridia</taxon>
        <taxon>Eubacteriales</taxon>
        <taxon>Clostridiaceae</taxon>
        <taxon>Clostridium</taxon>
    </lineage>
</organism>
<name>A0A7X0VSC7_9CLOT</name>
<dbReference type="RefSeq" id="WP_185165402.1">
    <property type="nucleotide sequence ID" value="NZ_JACKWY010000013.1"/>
</dbReference>
<keyword evidence="1" id="KW-0175">Coiled coil</keyword>
<dbReference type="InterPro" id="IPR025139">
    <property type="entry name" value="DUF4062"/>
</dbReference>
<comment type="caution">
    <text evidence="3">The sequence shown here is derived from an EMBL/GenBank/DDBJ whole genome shotgun (WGS) entry which is preliminary data.</text>
</comment>
<gene>
    <name evidence="3" type="ORF">H7E68_16745</name>
</gene>
<feature type="coiled-coil region" evidence="1">
    <location>
        <begin position="170"/>
        <end position="204"/>
    </location>
</feature>
<evidence type="ECO:0000313" key="3">
    <source>
        <dbReference type="EMBL" id="MBB6716354.1"/>
    </source>
</evidence>
<dbReference type="EMBL" id="JACKWY010000013">
    <property type="protein sequence ID" value="MBB6716354.1"/>
    <property type="molecule type" value="Genomic_DNA"/>
</dbReference>
<dbReference type="Pfam" id="PF13271">
    <property type="entry name" value="DUF4062"/>
    <property type="match status" value="1"/>
</dbReference>
<feature type="domain" description="DUF4062" evidence="2">
    <location>
        <begin position="6"/>
        <end position="87"/>
    </location>
</feature>
<accession>A0A7X0VSC7</accession>
<reference evidence="3 4" key="1">
    <citation type="submission" date="2020-08" db="EMBL/GenBank/DDBJ databases">
        <title>Clostridia isolated from Swiss meat.</title>
        <authorList>
            <person name="Wambui J."/>
            <person name="Stevens M.J.A."/>
            <person name="Stephan R."/>
        </authorList>
    </citation>
    <scope>NUCLEOTIDE SEQUENCE [LARGE SCALE GENOMIC DNA]</scope>
    <source>
        <strain evidence="3 4">CM001</strain>
    </source>
</reference>